<dbReference type="Proteomes" id="UP001270362">
    <property type="component" value="Unassembled WGS sequence"/>
</dbReference>
<proteinExistence type="predicted"/>
<feature type="region of interest" description="Disordered" evidence="1">
    <location>
        <begin position="208"/>
        <end position="282"/>
    </location>
</feature>
<sequence>MASQAAPAPFNPPTHILNADGLGPFLRLQRNLECREIPMMRCRSTSDQLLTPIVQEAVGWMNNLETAFQASFTAASRPTRVGELKRKTNALFGNRIQPNEWVVGIPRTIAGSAGAVTVAERVVPRQRVGYALQLPPGDAVDEVWVARRSVHEDRVAPWTACWADFERSFRGLQHLLTEYSITKSLKAFNRVVSWDNTPHLEVQTHDNFHEASRQRQRRWGVDGRKPTNLRPSSAAGSSDHERTPNKARQLRRCRTFPQSARRQRCPYRMAHGHGDGPKFLQG</sequence>
<gene>
    <name evidence="2" type="ORF">B0T22DRAFT_53379</name>
</gene>
<dbReference type="EMBL" id="JAULSO010000001">
    <property type="protein sequence ID" value="KAK3693851.1"/>
    <property type="molecule type" value="Genomic_DNA"/>
</dbReference>
<name>A0AAE1CGL3_9PEZI</name>
<comment type="caution">
    <text evidence="2">The sequence shown here is derived from an EMBL/GenBank/DDBJ whole genome shotgun (WGS) entry which is preliminary data.</text>
</comment>
<keyword evidence="3" id="KW-1185">Reference proteome</keyword>
<accession>A0AAE1CGL3</accession>
<evidence type="ECO:0000313" key="2">
    <source>
        <dbReference type="EMBL" id="KAK3693851.1"/>
    </source>
</evidence>
<organism evidence="2 3">
    <name type="scientific">Podospora appendiculata</name>
    <dbReference type="NCBI Taxonomy" id="314037"/>
    <lineage>
        <taxon>Eukaryota</taxon>
        <taxon>Fungi</taxon>
        <taxon>Dikarya</taxon>
        <taxon>Ascomycota</taxon>
        <taxon>Pezizomycotina</taxon>
        <taxon>Sordariomycetes</taxon>
        <taxon>Sordariomycetidae</taxon>
        <taxon>Sordariales</taxon>
        <taxon>Podosporaceae</taxon>
        <taxon>Podospora</taxon>
    </lineage>
</organism>
<protein>
    <submittedName>
        <fullName evidence="2">Uncharacterized protein</fullName>
    </submittedName>
</protein>
<reference evidence="2" key="2">
    <citation type="submission" date="2023-06" db="EMBL/GenBank/DDBJ databases">
        <authorList>
            <consortium name="Lawrence Berkeley National Laboratory"/>
            <person name="Haridas S."/>
            <person name="Hensen N."/>
            <person name="Bonometti L."/>
            <person name="Westerberg I."/>
            <person name="Brannstrom I.O."/>
            <person name="Guillou S."/>
            <person name="Cros-Aarteil S."/>
            <person name="Calhoun S."/>
            <person name="Kuo A."/>
            <person name="Mondo S."/>
            <person name="Pangilinan J."/>
            <person name="Riley R."/>
            <person name="Labutti K."/>
            <person name="Andreopoulos B."/>
            <person name="Lipzen A."/>
            <person name="Chen C."/>
            <person name="Yanf M."/>
            <person name="Daum C."/>
            <person name="Ng V."/>
            <person name="Clum A."/>
            <person name="Steindorff A."/>
            <person name="Ohm R."/>
            <person name="Martin F."/>
            <person name="Silar P."/>
            <person name="Natvig D."/>
            <person name="Lalanne C."/>
            <person name="Gautier V."/>
            <person name="Ament-Velasquez S.L."/>
            <person name="Kruys A."/>
            <person name="Hutchinson M.I."/>
            <person name="Powell A.J."/>
            <person name="Barry K."/>
            <person name="Miller A.N."/>
            <person name="Grigoriev I.V."/>
            <person name="Debuchy R."/>
            <person name="Gladieux P."/>
            <person name="Thoren M.H."/>
            <person name="Johannesson H."/>
        </authorList>
    </citation>
    <scope>NUCLEOTIDE SEQUENCE</scope>
    <source>
        <strain evidence="2">CBS 314.62</strain>
    </source>
</reference>
<evidence type="ECO:0000313" key="3">
    <source>
        <dbReference type="Proteomes" id="UP001270362"/>
    </source>
</evidence>
<evidence type="ECO:0000256" key="1">
    <source>
        <dbReference type="SAM" id="MobiDB-lite"/>
    </source>
</evidence>
<feature type="compositionally biased region" description="Basic and acidic residues" evidence="1">
    <location>
        <begin position="208"/>
        <end position="225"/>
    </location>
</feature>
<reference evidence="2" key="1">
    <citation type="journal article" date="2023" name="Mol. Phylogenet. Evol.">
        <title>Genome-scale phylogeny and comparative genomics of the fungal order Sordariales.</title>
        <authorList>
            <person name="Hensen N."/>
            <person name="Bonometti L."/>
            <person name="Westerberg I."/>
            <person name="Brannstrom I.O."/>
            <person name="Guillou S."/>
            <person name="Cros-Aarteil S."/>
            <person name="Calhoun S."/>
            <person name="Haridas S."/>
            <person name="Kuo A."/>
            <person name="Mondo S."/>
            <person name="Pangilinan J."/>
            <person name="Riley R."/>
            <person name="LaButti K."/>
            <person name="Andreopoulos B."/>
            <person name="Lipzen A."/>
            <person name="Chen C."/>
            <person name="Yan M."/>
            <person name="Daum C."/>
            <person name="Ng V."/>
            <person name="Clum A."/>
            <person name="Steindorff A."/>
            <person name="Ohm R.A."/>
            <person name="Martin F."/>
            <person name="Silar P."/>
            <person name="Natvig D.O."/>
            <person name="Lalanne C."/>
            <person name="Gautier V."/>
            <person name="Ament-Velasquez S.L."/>
            <person name="Kruys A."/>
            <person name="Hutchinson M.I."/>
            <person name="Powell A.J."/>
            <person name="Barry K."/>
            <person name="Miller A.N."/>
            <person name="Grigoriev I.V."/>
            <person name="Debuchy R."/>
            <person name="Gladieux P."/>
            <person name="Hiltunen Thoren M."/>
            <person name="Johannesson H."/>
        </authorList>
    </citation>
    <scope>NUCLEOTIDE SEQUENCE</scope>
    <source>
        <strain evidence="2">CBS 314.62</strain>
    </source>
</reference>
<dbReference type="AlphaFoldDB" id="A0AAE1CGL3"/>